<proteinExistence type="inferred from homology"/>
<dbReference type="PANTHER" id="PTHR30569:SF0">
    <property type="entry name" value="CYTOSINE PERMEASE"/>
    <property type="match status" value="1"/>
</dbReference>
<evidence type="ECO:0000256" key="4">
    <source>
        <dbReference type="ARBA" id="ARBA00022989"/>
    </source>
</evidence>
<keyword evidence="8" id="KW-1185">Reference proteome</keyword>
<feature type="transmembrane region" description="Helical" evidence="6">
    <location>
        <begin position="144"/>
        <end position="167"/>
    </location>
</feature>
<sequence>MSSELKQLHYHSKIERLGLEPVPKHLKTTTAADYTKIQMGVSVNAGNMLVPALAVLEGGLSFTGAVLSTVAGAWIAFLFVSLLSLPGAKYGLPAQYVIRTMIGDKGAMWLSSPVRTVTSLYWFSVQTIGGTYMVQEILSRGFNIYLPFTLLSMVLAVAMVCLALIGFQAIRKVTAYFIPLLLFSAAAMFYVFITSHPEGASFTEVIYGEGMGSIPVMLFYASLAFVQYISGVSSSADMARYSKSSKHAFFGIYIGNGLGFLITALLGAYTAAAAGHWNPFLISSQWTGSAMLLIVIMVSALFSMLTINMNNAYTGGYSLLNTFPKLKRIRSALLFGGAGIILSGFPQVVDEAEVFISALGALIIPLSGVIVADYVIVKKLSIPAEALNYLANGGNKINIPAFMTVFAGILTYLFIPEGYSPGFAVFNLSVLCYTILYLMTRRRHPCVL</sequence>
<keyword evidence="3 6" id="KW-0812">Transmembrane</keyword>
<feature type="transmembrane region" description="Helical" evidence="6">
    <location>
        <begin position="421"/>
        <end position="439"/>
    </location>
</feature>
<evidence type="ECO:0000256" key="6">
    <source>
        <dbReference type="SAM" id="Phobius"/>
    </source>
</evidence>
<organism evidence="7 8">
    <name type="scientific">Salipaludibacillus aurantiacus</name>
    <dbReference type="NCBI Taxonomy" id="1601833"/>
    <lineage>
        <taxon>Bacteria</taxon>
        <taxon>Bacillati</taxon>
        <taxon>Bacillota</taxon>
        <taxon>Bacilli</taxon>
        <taxon>Bacillales</taxon>
        <taxon>Bacillaceae</taxon>
    </lineage>
</organism>
<dbReference type="RefSeq" id="WP_245732886.1">
    <property type="nucleotide sequence ID" value="NZ_FOGT01000001.1"/>
</dbReference>
<evidence type="ECO:0000256" key="5">
    <source>
        <dbReference type="ARBA" id="ARBA00023136"/>
    </source>
</evidence>
<dbReference type="EMBL" id="FOGT01000001">
    <property type="protein sequence ID" value="SER42326.1"/>
    <property type="molecule type" value="Genomic_DNA"/>
</dbReference>
<comment type="similarity">
    <text evidence="2">Belongs to the purine-cytosine permease (2.A.39) family.</text>
</comment>
<feature type="transmembrane region" description="Helical" evidence="6">
    <location>
        <begin position="205"/>
        <end position="229"/>
    </location>
</feature>
<evidence type="ECO:0000313" key="7">
    <source>
        <dbReference type="EMBL" id="SER42326.1"/>
    </source>
</evidence>
<feature type="transmembrane region" description="Helical" evidence="6">
    <location>
        <begin position="329"/>
        <end position="349"/>
    </location>
</feature>
<accession>A0A1H9P267</accession>
<dbReference type="GO" id="GO:0015209">
    <property type="term" value="F:cytosine transmembrane transporter activity"/>
    <property type="evidence" value="ECO:0007669"/>
    <property type="project" value="InterPro"/>
</dbReference>
<feature type="transmembrane region" description="Helical" evidence="6">
    <location>
        <begin position="174"/>
        <end position="193"/>
    </location>
</feature>
<evidence type="ECO:0000256" key="3">
    <source>
        <dbReference type="ARBA" id="ARBA00022692"/>
    </source>
</evidence>
<dbReference type="AlphaFoldDB" id="A0A1H9P267"/>
<feature type="transmembrane region" description="Helical" evidence="6">
    <location>
        <begin position="62"/>
        <end position="85"/>
    </location>
</feature>
<reference evidence="8" key="1">
    <citation type="submission" date="2016-10" db="EMBL/GenBank/DDBJ databases">
        <authorList>
            <person name="Varghese N."/>
            <person name="Submissions S."/>
        </authorList>
    </citation>
    <scope>NUCLEOTIDE SEQUENCE [LARGE SCALE GENOMIC DNA]</scope>
    <source>
        <strain evidence="8">S9</strain>
    </source>
</reference>
<dbReference type="Gene3D" id="1.10.4160.10">
    <property type="entry name" value="Hydantoin permease"/>
    <property type="match status" value="1"/>
</dbReference>
<evidence type="ECO:0000256" key="1">
    <source>
        <dbReference type="ARBA" id="ARBA00004141"/>
    </source>
</evidence>
<evidence type="ECO:0000256" key="2">
    <source>
        <dbReference type="ARBA" id="ARBA00008974"/>
    </source>
</evidence>
<dbReference type="STRING" id="1601833.SAMN05518684_101116"/>
<comment type="subcellular location">
    <subcellularLocation>
        <location evidence="1">Membrane</location>
        <topology evidence="1">Multi-pass membrane protein</topology>
    </subcellularLocation>
</comment>
<keyword evidence="5 6" id="KW-0472">Membrane</keyword>
<feature type="transmembrane region" description="Helical" evidence="6">
    <location>
        <begin position="397"/>
        <end position="415"/>
    </location>
</feature>
<protein>
    <submittedName>
        <fullName evidence="7">Cytosine permease</fullName>
    </submittedName>
</protein>
<name>A0A1H9P267_9BACI</name>
<feature type="transmembrane region" description="Helical" evidence="6">
    <location>
        <begin position="355"/>
        <end position="376"/>
    </location>
</feature>
<dbReference type="InterPro" id="IPR001248">
    <property type="entry name" value="Pur-cyt_permease"/>
</dbReference>
<dbReference type="PANTHER" id="PTHR30569">
    <property type="entry name" value="CYTOSINE TRANSPORTER CODB"/>
    <property type="match status" value="1"/>
</dbReference>
<feature type="transmembrane region" description="Helical" evidence="6">
    <location>
        <begin position="286"/>
        <end position="308"/>
    </location>
</feature>
<gene>
    <name evidence="7" type="ORF">SAMN05518684_101116</name>
</gene>
<dbReference type="Proteomes" id="UP000198571">
    <property type="component" value="Unassembled WGS sequence"/>
</dbReference>
<feature type="transmembrane region" description="Helical" evidence="6">
    <location>
        <begin position="250"/>
        <end position="274"/>
    </location>
</feature>
<dbReference type="InterPro" id="IPR030191">
    <property type="entry name" value="CodB"/>
</dbReference>
<feature type="transmembrane region" description="Helical" evidence="6">
    <location>
        <begin position="106"/>
        <end position="124"/>
    </location>
</feature>
<dbReference type="Pfam" id="PF02133">
    <property type="entry name" value="Transp_cyt_pur"/>
    <property type="match status" value="1"/>
</dbReference>
<keyword evidence="4 6" id="KW-1133">Transmembrane helix</keyword>
<dbReference type="GO" id="GO:0005886">
    <property type="term" value="C:plasma membrane"/>
    <property type="evidence" value="ECO:0007669"/>
    <property type="project" value="TreeGrafter"/>
</dbReference>
<evidence type="ECO:0000313" key="8">
    <source>
        <dbReference type="Proteomes" id="UP000198571"/>
    </source>
</evidence>